<organism evidence="6 7">
    <name type="scientific">Rhizobium rhododendri</name>
    <dbReference type="NCBI Taxonomy" id="2506430"/>
    <lineage>
        <taxon>Bacteria</taxon>
        <taxon>Pseudomonadati</taxon>
        <taxon>Pseudomonadota</taxon>
        <taxon>Alphaproteobacteria</taxon>
        <taxon>Hyphomicrobiales</taxon>
        <taxon>Rhizobiaceae</taxon>
        <taxon>Rhizobium/Agrobacterium group</taxon>
        <taxon>Rhizobium</taxon>
    </lineage>
</organism>
<dbReference type="PANTHER" id="PTHR43851">
    <property type="match status" value="1"/>
</dbReference>
<keyword evidence="4" id="KW-0067">ATP-binding</keyword>
<dbReference type="InterPro" id="IPR004147">
    <property type="entry name" value="ABC1_dom"/>
</dbReference>
<keyword evidence="2" id="KW-0808">Transferase</keyword>
<reference evidence="6" key="2">
    <citation type="journal article" date="2023" name="MicrobiologyOpen">
        <title>Genomics of the tumorigenes clade of the family Rhizobiaceae and description of Rhizobium rhododendri sp. nov.</title>
        <authorList>
            <person name="Kuzmanovic N."/>
            <person name="diCenzo G.C."/>
            <person name="Bunk B."/>
            <person name="Sproeer C."/>
            <person name="Fruehling A."/>
            <person name="Neumann-Schaal M."/>
            <person name="Overmann J."/>
            <person name="Smalla K."/>
        </authorList>
    </citation>
    <scope>NUCLEOTIDE SEQUENCE</scope>
    <source>
        <strain evidence="6">Rho-6.2</strain>
    </source>
</reference>
<evidence type="ECO:0000256" key="1">
    <source>
        <dbReference type="ARBA" id="ARBA00009670"/>
    </source>
</evidence>
<dbReference type="SUPFAM" id="SSF56112">
    <property type="entry name" value="Protein kinase-like (PK-like)"/>
    <property type="match status" value="1"/>
</dbReference>
<protein>
    <submittedName>
        <fullName evidence="6">AarF/ABC1/UbiB kinase family protein</fullName>
    </submittedName>
</protein>
<gene>
    <name evidence="6" type="ORF">PR018_12385</name>
</gene>
<dbReference type="PANTHER" id="PTHR43851:SF3">
    <property type="entry name" value="COENZYME Q8"/>
    <property type="match status" value="1"/>
</dbReference>
<sequence length="437" mass="48173">MKDRFRPVPQSRLGRLAALGQIAGGVATGMLGEGLRRLADGERPHLSDLLLTPSNALKVTEQLSRMRGAAMKLGQMLSLDAGDMLPPELTAILAQLRNDAHFMPTYQLERALSAAWGPGWRRHFAEFDTRPIAAASIGQVHRARLVSGRELAIKVQYPGIAKSIDGDIDNVATLLRISGLVPAGLDIAPLLAEARRQLHEEADYLREAAQMRRYGEHLKGDGRFALPEPFEELLRPNVLPMDFVAGVPIESLANASQMQRNAGSEALFDLLLQELFSFGLMQTDPNFANYRWQPDSDRIVLLDFGATRVVEPETAEGYRDLLRAGIAGDADRVRNALVAMGFVSEAQIARHRVAIDAMIGIGLEHAHTSKDGLFDFADRQFVTAIRELAAPVVADRASWRLPPPDKLFLQRKISGMVLLFTRLQARLPLLEKLAAYT</sequence>
<evidence type="ECO:0000256" key="3">
    <source>
        <dbReference type="ARBA" id="ARBA00022741"/>
    </source>
</evidence>
<dbReference type="RefSeq" id="WP_142830456.1">
    <property type="nucleotide sequence ID" value="NZ_CP117267.1"/>
</dbReference>
<feature type="domain" description="ABC1 atypical kinase-like" evidence="5">
    <location>
        <begin position="96"/>
        <end position="335"/>
    </location>
</feature>
<dbReference type="InterPro" id="IPR011009">
    <property type="entry name" value="Kinase-like_dom_sf"/>
</dbReference>
<dbReference type="Pfam" id="PF03109">
    <property type="entry name" value="ABC1"/>
    <property type="match status" value="1"/>
</dbReference>
<dbReference type="GO" id="GO:0016301">
    <property type="term" value="F:kinase activity"/>
    <property type="evidence" value="ECO:0007669"/>
    <property type="project" value="UniProtKB-KW"/>
</dbReference>
<evidence type="ECO:0000256" key="2">
    <source>
        <dbReference type="ARBA" id="ARBA00022679"/>
    </source>
</evidence>
<keyword evidence="6" id="KW-0418">Kinase</keyword>
<keyword evidence="3" id="KW-0547">Nucleotide-binding</keyword>
<comment type="similarity">
    <text evidence="1">Belongs to the protein kinase superfamily. ADCK protein kinase family.</text>
</comment>
<dbReference type="InterPro" id="IPR051409">
    <property type="entry name" value="Atypical_kinase_ADCK"/>
</dbReference>
<evidence type="ECO:0000313" key="7">
    <source>
        <dbReference type="Proteomes" id="UP000318939"/>
    </source>
</evidence>
<evidence type="ECO:0000259" key="5">
    <source>
        <dbReference type="Pfam" id="PF03109"/>
    </source>
</evidence>
<reference evidence="6" key="1">
    <citation type="journal article" date="2019" name="Phytopathology">
        <title>A Novel Group of Rhizobium tumorigenes-Like Agrobacteria Associated with Crown Gall Disease of Rhododendron and Blueberry.</title>
        <authorList>
            <person name="Kuzmanovic N."/>
            <person name="Behrens P."/>
            <person name="Idczak E."/>
            <person name="Wagner S."/>
            <person name="Gotz M."/>
            <person name="Sproer C."/>
            <person name="Bunk B."/>
            <person name="Overmann J."/>
            <person name="Smalla K."/>
        </authorList>
    </citation>
    <scope>NUCLEOTIDE SEQUENCE</scope>
    <source>
        <strain evidence="6">Rho-6.2</strain>
    </source>
</reference>
<dbReference type="CDD" id="cd13970">
    <property type="entry name" value="ABC1_ADCK3"/>
    <property type="match status" value="1"/>
</dbReference>
<proteinExistence type="inferred from homology"/>
<keyword evidence="7" id="KW-1185">Reference proteome</keyword>
<accession>A0ABY8IFH5</accession>
<evidence type="ECO:0000256" key="4">
    <source>
        <dbReference type="ARBA" id="ARBA00022840"/>
    </source>
</evidence>
<dbReference type="Proteomes" id="UP000318939">
    <property type="component" value="Chromosome"/>
</dbReference>
<dbReference type="InterPro" id="IPR034646">
    <property type="entry name" value="ADCK3_dom"/>
</dbReference>
<evidence type="ECO:0000313" key="6">
    <source>
        <dbReference type="EMBL" id="WFS21966.1"/>
    </source>
</evidence>
<name>A0ABY8IFH5_9HYPH</name>
<dbReference type="EMBL" id="CP117267">
    <property type="protein sequence ID" value="WFS21966.1"/>
    <property type="molecule type" value="Genomic_DNA"/>
</dbReference>